<dbReference type="OrthoDB" id="8265479at2"/>
<organism evidence="2 3">
    <name type="scientific">Allorhizobium taibaishanense</name>
    <dbReference type="NCBI Taxonomy" id="887144"/>
    <lineage>
        <taxon>Bacteria</taxon>
        <taxon>Pseudomonadati</taxon>
        <taxon>Pseudomonadota</taxon>
        <taxon>Alphaproteobacteria</taxon>
        <taxon>Hyphomicrobiales</taxon>
        <taxon>Rhizobiaceae</taxon>
        <taxon>Rhizobium/Agrobacterium group</taxon>
        <taxon>Allorhizobium</taxon>
    </lineage>
</organism>
<dbReference type="EMBL" id="MKIN01000024">
    <property type="protein sequence ID" value="OLP48152.1"/>
    <property type="molecule type" value="Genomic_DNA"/>
</dbReference>
<dbReference type="Proteomes" id="UP000185598">
    <property type="component" value="Unassembled WGS sequence"/>
</dbReference>
<keyword evidence="3" id="KW-1185">Reference proteome</keyword>
<accession>A0A1Q9A0Q7</accession>
<evidence type="ECO:0000313" key="2">
    <source>
        <dbReference type="EMBL" id="OLP48152.1"/>
    </source>
</evidence>
<comment type="caution">
    <text evidence="2">The sequence shown here is derived from an EMBL/GenBank/DDBJ whole genome shotgun (WGS) entry which is preliminary data.</text>
</comment>
<protein>
    <recommendedName>
        <fullName evidence="5">Glycoside hydrolase family 24</fullName>
    </recommendedName>
</protein>
<dbReference type="AlphaFoldDB" id="A0A1Q9A0Q7"/>
<dbReference type="Proteomes" id="UP000544107">
    <property type="component" value="Unassembled WGS sequence"/>
</dbReference>
<proteinExistence type="predicted"/>
<dbReference type="STRING" id="887144.BJF91_08355"/>
<evidence type="ECO:0000313" key="1">
    <source>
        <dbReference type="EMBL" id="MBB4007810.1"/>
    </source>
</evidence>
<name>A0A1Q9A0Q7_9HYPH</name>
<dbReference type="EMBL" id="JACIED010000002">
    <property type="protein sequence ID" value="MBB4007810.1"/>
    <property type="molecule type" value="Genomic_DNA"/>
</dbReference>
<reference evidence="2 3" key="1">
    <citation type="submission" date="2016-09" db="EMBL/GenBank/DDBJ databases">
        <title>Rhizobium oryziradicis sp. nov., isolated from the root of rice.</title>
        <authorList>
            <person name="Zhao J."/>
            <person name="Zhang X."/>
        </authorList>
    </citation>
    <scope>NUCLEOTIDE SEQUENCE [LARGE SCALE GENOMIC DNA]</scope>
    <source>
        <strain evidence="2 3">14971</strain>
    </source>
</reference>
<evidence type="ECO:0000313" key="4">
    <source>
        <dbReference type="Proteomes" id="UP000544107"/>
    </source>
</evidence>
<evidence type="ECO:0000313" key="3">
    <source>
        <dbReference type="Proteomes" id="UP000185598"/>
    </source>
</evidence>
<reference evidence="1 4" key="2">
    <citation type="submission" date="2020-08" db="EMBL/GenBank/DDBJ databases">
        <title>Genomic Encyclopedia of Type Strains, Phase IV (KMG-IV): sequencing the most valuable type-strain genomes for metagenomic binning, comparative biology and taxonomic classification.</title>
        <authorList>
            <person name="Goeker M."/>
        </authorList>
    </citation>
    <scope>NUCLEOTIDE SEQUENCE [LARGE SCALE GENOMIC DNA]</scope>
    <source>
        <strain evidence="1 4">DSM 100021</strain>
    </source>
</reference>
<gene>
    <name evidence="2" type="ORF">BJF91_08355</name>
    <name evidence="1" type="ORF">GGQ71_002073</name>
</gene>
<sequence length="208" mass="22127">MTITYPLDLLADFPGWSTKFEPLFRQEQSRTAGGVTYIKDLGSPLWSAAYQTKQLKPNELDAWRARIEALEGGLQYFRGYSLSRTRPIAYPAGKPVPESGASLSAIGADNKSVTLSGLGAGYVVSLGDMIQISGSGLYRVVEPVIANAAGIAGPFELRPHLWPGTAAGSAVTLIRPSCTMMIVPGSISSEADVSSGRGFLSFQAIEVR</sequence>
<dbReference type="RefSeq" id="WP_075616205.1">
    <property type="nucleotide sequence ID" value="NZ_JACIED010000002.1"/>
</dbReference>
<evidence type="ECO:0008006" key="5">
    <source>
        <dbReference type="Google" id="ProtNLM"/>
    </source>
</evidence>